<sequence length="508" mass="56140">MFSLWNLVVSAVALCSTVRHTVTTVSLTGIVERGHRGVGLGRAALVASLHVSSLTLSGSSRFLDDVRYPDGHDTAALYDVTSTDGLDSNATRYLARVESTRPVLTALPYSGTKALIVYDIRRELVVYNRGSQELVVYNRPSALVVYMPPIDYTTAGRYPLPYQLAIHVYCRLFQFDARRFQAYAHWDYQALEHWITGIAGEWPNSRELLTIGEFQRRPEEKAAPWFARLEEFGILISAIGMVLSKLRRLRLRQLRAAPTLDFEFGMEEVKFASKVKVDMPTALRASEMEAGTGIVEPTASDDFAELESSLPILDESLVVSLVVGEPELRRLSSKRPSKLFYALTLIQSVLTARQPISAPTLESELASTVSKVDDETPQSVVQDFGDVALFAASILAQIETSLDDLLLNDNFPKSSAPSGETHFTTPPIRCVRPGGETSTTTAPTSLSLNEFSVSPKLAIPQPVLAARETGRPTSQRETLVTMAPEPPRPISVFESTSRRAIRPRRSRR</sequence>
<feature type="chain" id="PRO_5024329449" evidence="2">
    <location>
        <begin position="16"/>
        <end position="508"/>
    </location>
</feature>
<feature type="compositionally biased region" description="Polar residues" evidence="1">
    <location>
        <begin position="415"/>
        <end position="424"/>
    </location>
</feature>
<gene>
    <name evidence="3" type="ORF">CTheo_2992</name>
</gene>
<evidence type="ECO:0000313" key="3">
    <source>
        <dbReference type="EMBL" id="KAB5593526.1"/>
    </source>
</evidence>
<evidence type="ECO:0000256" key="2">
    <source>
        <dbReference type="SAM" id="SignalP"/>
    </source>
</evidence>
<evidence type="ECO:0000313" key="4">
    <source>
        <dbReference type="Proteomes" id="UP000383932"/>
    </source>
</evidence>
<organism evidence="3 4">
    <name type="scientific">Ceratobasidium theobromae</name>
    <dbReference type="NCBI Taxonomy" id="1582974"/>
    <lineage>
        <taxon>Eukaryota</taxon>
        <taxon>Fungi</taxon>
        <taxon>Dikarya</taxon>
        <taxon>Basidiomycota</taxon>
        <taxon>Agaricomycotina</taxon>
        <taxon>Agaricomycetes</taxon>
        <taxon>Cantharellales</taxon>
        <taxon>Ceratobasidiaceae</taxon>
        <taxon>Ceratobasidium</taxon>
    </lineage>
</organism>
<feature type="signal peptide" evidence="2">
    <location>
        <begin position="1"/>
        <end position="15"/>
    </location>
</feature>
<proteinExistence type="predicted"/>
<feature type="region of interest" description="Disordered" evidence="1">
    <location>
        <begin position="467"/>
        <end position="508"/>
    </location>
</feature>
<dbReference type="Proteomes" id="UP000383932">
    <property type="component" value="Unassembled WGS sequence"/>
</dbReference>
<evidence type="ECO:0000256" key="1">
    <source>
        <dbReference type="SAM" id="MobiDB-lite"/>
    </source>
</evidence>
<feature type="compositionally biased region" description="Basic residues" evidence="1">
    <location>
        <begin position="499"/>
        <end position="508"/>
    </location>
</feature>
<reference evidence="3 4" key="1">
    <citation type="journal article" date="2019" name="Fungal Biol. Biotechnol.">
        <title>Draft genome sequence of fastidious pathogen Ceratobasidium theobromae, which causes vascular-streak dieback in Theobroma cacao.</title>
        <authorList>
            <person name="Ali S.S."/>
            <person name="Asman A."/>
            <person name="Shao J."/>
            <person name="Firmansyah A.P."/>
            <person name="Susilo A.W."/>
            <person name="Rosmana A."/>
            <person name="McMahon P."/>
            <person name="Junaid M."/>
            <person name="Guest D."/>
            <person name="Kheng T.Y."/>
            <person name="Meinhardt L.W."/>
            <person name="Bailey B.A."/>
        </authorList>
    </citation>
    <scope>NUCLEOTIDE SEQUENCE [LARGE SCALE GENOMIC DNA]</scope>
    <source>
        <strain evidence="3 4">CT2</strain>
    </source>
</reference>
<comment type="caution">
    <text evidence="3">The sequence shown here is derived from an EMBL/GenBank/DDBJ whole genome shotgun (WGS) entry which is preliminary data.</text>
</comment>
<protein>
    <submittedName>
        <fullName evidence="3">Uncharacterized protein</fullName>
    </submittedName>
</protein>
<name>A0A5N5QQU0_9AGAM</name>
<keyword evidence="2" id="KW-0732">Signal</keyword>
<dbReference type="EMBL" id="SSOP01000035">
    <property type="protein sequence ID" value="KAB5593526.1"/>
    <property type="molecule type" value="Genomic_DNA"/>
</dbReference>
<keyword evidence="4" id="KW-1185">Reference proteome</keyword>
<accession>A0A5N5QQU0</accession>
<dbReference type="AlphaFoldDB" id="A0A5N5QQU0"/>
<dbReference type="OrthoDB" id="3143741at2759"/>
<feature type="region of interest" description="Disordered" evidence="1">
    <location>
        <begin position="415"/>
        <end position="443"/>
    </location>
</feature>